<dbReference type="EMBL" id="MF417953">
    <property type="protein sequence ID" value="ASN72409.1"/>
    <property type="molecule type" value="Genomic_DNA"/>
</dbReference>
<evidence type="ECO:0000313" key="2">
    <source>
        <dbReference type="EMBL" id="ASN69430.1"/>
    </source>
</evidence>
<reference evidence="4" key="1">
    <citation type="submission" date="2017-06" db="EMBL/GenBank/DDBJ databases">
        <title>Novel phages from South African skin metaviromes.</title>
        <authorList>
            <person name="van Zyl L.J."/>
            <person name="Abrahams Y."/>
            <person name="Stander E.A."/>
            <person name="Kirby B.M."/>
            <person name="Clavaud C."/>
            <person name="Farcet C."/>
            <person name="Breton L."/>
            <person name="Trindade M.I."/>
        </authorList>
    </citation>
    <scope>NUCLEOTIDE SEQUENCE</scope>
</reference>
<protein>
    <submittedName>
        <fullName evidence="4">Uncharacterized protein</fullName>
    </submittedName>
</protein>
<evidence type="ECO:0000313" key="4">
    <source>
        <dbReference type="EMBL" id="ASN71935.1"/>
    </source>
</evidence>
<dbReference type="EMBL" id="MF417890">
    <property type="protein sequence ID" value="ASN69430.1"/>
    <property type="molecule type" value="Genomic_DNA"/>
</dbReference>
<evidence type="ECO:0000313" key="5">
    <source>
        <dbReference type="EMBL" id="ASN72409.1"/>
    </source>
</evidence>
<proteinExistence type="predicted"/>
<keyword evidence="1" id="KW-1133">Transmembrane helix</keyword>
<organism evidence="4">
    <name type="scientific">uncultured Caudovirales phage</name>
    <dbReference type="NCBI Taxonomy" id="2100421"/>
    <lineage>
        <taxon>Viruses</taxon>
        <taxon>Duplodnaviria</taxon>
        <taxon>Heunggongvirae</taxon>
        <taxon>Uroviricota</taxon>
        <taxon>Caudoviricetes</taxon>
        <taxon>Peduoviridae</taxon>
        <taxon>Maltschvirus</taxon>
        <taxon>Maltschvirus maltsch</taxon>
    </lineage>
</organism>
<dbReference type="EMBL" id="MF417937">
    <property type="protein sequence ID" value="ASN71935.1"/>
    <property type="molecule type" value="Genomic_DNA"/>
</dbReference>
<accession>A0A2H4J9L2</accession>
<sequence>MKHILAWSTAILFTMLFALITFDFHYSLVISVLSFIGSYAFWNSYYAEKKTDKHANA</sequence>
<feature type="transmembrane region" description="Helical" evidence="1">
    <location>
        <begin position="28"/>
        <end position="47"/>
    </location>
</feature>
<dbReference type="EMBL" id="MF417908">
    <property type="protein sequence ID" value="ASN70538.1"/>
    <property type="molecule type" value="Genomic_DNA"/>
</dbReference>
<evidence type="ECO:0000313" key="3">
    <source>
        <dbReference type="EMBL" id="ASN70538.1"/>
    </source>
</evidence>
<name>A0A2H4J9L2_9CAUD</name>
<keyword evidence="1" id="KW-0812">Transmembrane</keyword>
<gene>
    <name evidence="4" type="ORF">10F6_6</name>
    <name evidence="3" type="ORF">10S1_35</name>
    <name evidence="2" type="ORF">7F15_36</name>
    <name evidence="5" type="ORF">7S15_9</name>
</gene>
<keyword evidence="1" id="KW-0472">Membrane</keyword>
<evidence type="ECO:0000256" key="1">
    <source>
        <dbReference type="SAM" id="Phobius"/>
    </source>
</evidence>